<dbReference type="InterPro" id="IPR003663">
    <property type="entry name" value="Sugar/inositol_transpt"/>
</dbReference>
<dbReference type="Proteomes" id="UP000826195">
    <property type="component" value="Unassembled WGS sequence"/>
</dbReference>
<reference evidence="11 12" key="1">
    <citation type="journal article" date="2021" name="J. Hered.">
        <title>A chromosome-level genome assembly of the parasitoid wasp, Cotesia glomerata (Hymenoptera: Braconidae).</title>
        <authorList>
            <person name="Pinto B.J."/>
            <person name="Weis J.J."/>
            <person name="Gamble T."/>
            <person name="Ode P.J."/>
            <person name="Paul R."/>
            <person name="Zaspel J.M."/>
        </authorList>
    </citation>
    <scope>NUCLEOTIDE SEQUENCE [LARGE SCALE GENOMIC DNA]</scope>
    <source>
        <strain evidence="11">CgM1</strain>
    </source>
</reference>
<feature type="transmembrane region" description="Helical" evidence="9">
    <location>
        <begin position="340"/>
        <end position="359"/>
    </location>
</feature>
<dbReference type="InterPro" id="IPR005828">
    <property type="entry name" value="MFS_sugar_transport-like"/>
</dbReference>
<feature type="transmembrane region" description="Helical" evidence="9">
    <location>
        <begin position="95"/>
        <end position="119"/>
    </location>
</feature>
<dbReference type="GO" id="GO:0005886">
    <property type="term" value="C:plasma membrane"/>
    <property type="evidence" value="ECO:0007669"/>
    <property type="project" value="UniProtKB-SubCell"/>
</dbReference>
<comment type="similarity">
    <text evidence="8">Belongs to the major facilitator superfamily. Sugar transporter (TC 2.A.1.1) family.</text>
</comment>
<keyword evidence="5 9" id="KW-1133">Transmembrane helix</keyword>
<evidence type="ECO:0000256" key="7">
    <source>
        <dbReference type="ARBA" id="ARBA00023180"/>
    </source>
</evidence>
<dbReference type="GO" id="GO:1990539">
    <property type="term" value="P:fructose import across plasma membrane"/>
    <property type="evidence" value="ECO:0007669"/>
    <property type="project" value="UniProtKB-ARBA"/>
</dbReference>
<keyword evidence="7" id="KW-0325">Glycoprotein</keyword>
<feature type="transmembrane region" description="Helical" evidence="9">
    <location>
        <begin position="218"/>
        <end position="239"/>
    </location>
</feature>
<dbReference type="InterPro" id="IPR036259">
    <property type="entry name" value="MFS_trans_sf"/>
</dbReference>
<feature type="domain" description="Major facilitator superfamily (MFS) profile" evidence="10">
    <location>
        <begin position="47"/>
        <end position="492"/>
    </location>
</feature>
<keyword evidence="3" id="KW-1003">Cell membrane</keyword>
<dbReference type="NCBIfam" id="TIGR00879">
    <property type="entry name" value="SP"/>
    <property type="match status" value="1"/>
</dbReference>
<evidence type="ECO:0000313" key="12">
    <source>
        <dbReference type="Proteomes" id="UP000826195"/>
    </source>
</evidence>
<gene>
    <name evidence="11" type="ORF">KQX54_004410</name>
</gene>
<comment type="subcellular location">
    <subcellularLocation>
        <location evidence="1">Cell membrane</location>
        <topology evidence="1">Multi-pass membrane protein</topology>
    </subcellularLocation>
</comment>
<evidence type="ECO:0000313" key="11">
    <source>
        <dbReference type="EMBL" id="KAH0566803.1"/>
    </source>
</evidence>
<evidence type="ECO:0000256" key="6">
    <source>
        <dbReference type="ARBA" id="ARBA00023136"/>
    </source>
</evidence>
<dbReference type="AlphaFoldDB" id="A0AAV7J5C3"/>
<keyword evidence="6 9" id="KW-0472">Membrane</keyword>
<dbReference type="PROSITE" id="PS00217">
    <property type="entry name" value="SUGAR_TRANSPORT_2"/>
    <property type="match status" value="1"/>
</dbReference>
<evidence type="ECO:0000256" key="3">
    <source>
        <dbReference type="ARBA" id="ARBA00022475"/>
    </source>
</evidence>
<keyword evidence="4 9" id="KW-0812">Transmembrane</keyword>
<feature type="transmembrane region" description="Helical" evidence="9">
    <location>
        <begin position="126"/>
        <end position="148"/>
    </location>
</feature>
<feature type="transmembrane region" description="Helical" evidence="9">
    <location>
        <begin position="304"/>
        <end position="328"/>
    </location>
</feature>
<dbReference type="Gene3D" id="1.20.1250.20">
    <property type="entry name" value="MFS general substrate transporter like domains"/>
    <property type="match status" value="1"/>
</dbReference>
<comment type="caution">
    <text evidence="11">The sequence shown here is derived from an EMBL/GenBank/DDBJ whole genome shotgun (WGS) entry which is preliminary data.</text>
</comment>
<feature type="transmembrane region" description="Helical" evidence="9">
    <location>
        <begin position="371"/>
        <end position="394"/>
    </location>
</feature>
<evidence type="ECO:0000256" key="4">
    <source>
        <dbReference type="ARBA" id="ARBA00022692"/>
    </source>
</evidence>
<name>A0AAV7J5C3_COTGL</name>
<keyword evidence="2 8" id="KW-0813">Transport</keyword>
<dbReference type="FunFam" id="1.20.1250.20:FF:001511">
    <property type="entry name" value="Solute carrier family 2, facilitated glucose transporter member 5"/>
    <property type="match status" value="1"/>
</dbReference>
<proteinExistence type="inferred from homology"/>
<dbReference type="InterPro" id="IPR045263">
    <property type="entry name" value="GLUT"/>
</dbReference>
<dbReference type="SUPFAM" id="SSF103473">
    <property type="entry name" value="MFS general substrate transporter"/>
    <property type="match status" value="1"/>
</dbReference>
<dbReference type="InterPro" id="IPR020846">
    <property type="entry name" value="MFS_dom"/>
</dbReference>
<dbReference type="PROSITE" id="PS50850">
    <property type="entry name" value="MFS"/>
    <property type="match status" value="1"/>
</dbReference>
<evidence type="ECO:0000256" key="8">
    <source>
        <dbReference type="RuleBase" id="RU003346"/>
    </source>
</evidence>
<feature type="transmembrane region" description="Helical" evidence="9">
    <location>
        <begin position="438"/>
        <end position="458"/>
    </location>
</feature>
<feature type="transmembrane region" description="Helical" evidence="9">
    <location>
        <begin position="400"/>
        <end position="426"/>
    </location>
</feature>
<dbReference type="InterPro" id="IPR005829">
    <property type="entry name" value="Sugar_transporter_CS"/>
</dbReference>
<feature type="transmembrane region" description="Helical" evidence="9">
    <location>
        <begin position="187"/>
        <end position="206"/>
    </location>
</feature>
<dbReference type="PRINTS" id="PR00171">
    <property type="entry name" value="SUGRTRNSPORT"/>
</dbReference>
<feature type="transmembrane region" description="Helical" evidence="9">
    <location>
        <begin position="154"/>
        <end position="175"/>
    </location>
</feature>
<feature type="transmembrane region" description="Helical" evidence="9">
    <location>
        <begin position="470"/>
        <end position="488"/>
    </location>
</feature>
<accession>A0AAV7J5C3</accession>
<dbReference type="PANTHER" id="PTHR23503:SF127">
    <property type="entry name" value="FI08437P-RELATED"/>
    <property type="match status" value="1"/>
</dbReference>
<evidence type="ECO:0000256" key="1">
    <source>
        <dbReference type="ARBA" id="ARBA00004651"/>
    </source>
</evidence>
<evidence type="ECO:0000256" key="2">
    <source>
        <dbReference type="ARBA" id="ARBA00022448"/>
    </source>
</evidence>
<keyword evidence="12" id="KW-1185">Reference proteome</keyword>
<organism evidence="11 12">
    <name type="scientific">Cotesia glomerata</name>
    <name type="common">Lepidopteran parasitic wasp</name>
    <name type="synonym">Apanteles glomeratus</name>
    <dbReference type="NCBI Taxonomy" id="32391"/>
    <lineage>
        <taxon>Eukaryota</taxon>
        <taxon>Metazoa</taxon>
        <taxon>Ecdysozoa</taxon>
        <taxon>Arthropoda</taxon>
        <taxon>Hexapoda</taxon>
        <taxon>Insecta</taxon>
        <taxon>Pterygota</taxon>
        <taxon>Neoptera</taxon>
        <taxon>Endopterygota</taxon>
        <taxon>Hymenoptera</taxon>
        <taxon>Apocrita</taxon>
        <taxon>Ichneumonoidea</taxon>
        <taxon>Braconidae</taxon>
        <taxon>Microgastrinae</taxon>
        <taxon>Cotesia</taxon>
    </lineage>
</organism>
<sequence length="515" mass="55790">MTDTEAMNLCLPKPKSPTFIPKQELVDEKEDDGPEISKWTPLLMLGGAVACLGSAVPAGFNIGVVNNPAPIIKEFCNESIEKRFDINLTDGWLRFTWSVVVSIFLIGGVIGSLIASVIADKYGRRYALAVGNIFGILGAGCFLLTPTLNSVEVIVLGRLLVGFSGGMATTLVPIYMIEIASLSQRGAVGVLCQLGITVGVFLGQVAGLDSVLGTKESWHIMLASFAPLCIISLLSLYILPESPKYLYIIKQEKEKATRELARFRSVDASLLYKEIQTLEKEAALRTTLDAWSFSRIIRDPSVRLPLLLVASVQLGQQLSGINAIFYYSQDIFKAAKVSDTASQLAVLGTGIINIFMAVISVRLMSSFGRRTLFLISSYASAICLIVLFIGLATIDKAAFIPWVCIISVQIYVLTYGIGMGPIPYFIGSELFDVSPRPTAMAVGSICNWGGNFIVGLLFPTIATALGSPTYLIFVFCIIAVALFVKFYLPETRGVSTLDIKAQLSRGLRRQSTLNS</sequence>
<dbReference type="GO" id="GO:0005353">
    <property type="term" value="F:fructose transmembrane transporter activity"/>
    <property type="evidence" value="ECO:0007669"/>
    <property type="project" value="UniProtKB-ARBA"/>
</dbReference>
<protein>
    <recommendedName>
        <fullName evidence="10">Major facilitator superfamily (MFS) profile domain-containing protein</fullName>
    </recommendedName>
</protein>
<feature type="transmembrane region" description="Helical" evidence="9">
    <location>
        <begin position="42"/>
        <end position="60"/>
    </location>
</feature>
<evidence type="ECO:0000256" key="9">
    <source>
        <dbReference type="SAM" id="Phobius"/>
    </source>
</evidence>
<evidence type="ECO:0000259" key="10">
    <source>
        <dbReference type="PROSITE" id="PS50850"/>
    </source>
</evidence>
<dbReference type="Pfam" id="PF00083">
    <property type="entry name" value="Sugar_tr"/>
    <property type="match status" value="1"/>
</dbReference>
<dbReference type="EMBL" id="JAHXZJ010000001">
    <property type="protein sequence ID" value="KAH0566803.1"/>
    <property type="molecule type" value="Genomic_DNA"/>
</dbReference>
<dbReference type="PROSITE" id="PS00216">
    <property type="entry name" value="SUGAR_TRANSPORT_1"/>
    <property type="match status" value="1"/>
</dbReference>
<evidence type="ECO:0000256" key="5">
    <source>
        <dbReference type="ARBA" id="ARBA00022989"/>
    </source>
</evidence>
<dbReference type="PANTHER" id="PTHR23503">
    <property type="entry name" value="SOLUTE CARRIER FAMILY 2"/>
    <property type="match status" value="1"/>
</dbReference>